<protein>
    <recommendedName>
        <fullName evidence="4">ATP-binding protein</fullName>
    </recommendedName>
</protein>
<dbReference type="Proteomes" id="UP000315364">
    <property type="component" value="Chromosome"/>
</dbReference>
<dbReference type="GO" id="GO:0043448">
    <property type="term" value="P:alkane catabolic process"/>
    <property type="evidence" value="ECO:0007669"/>
    <property type="project" value="TreeGrafter"/>
</dbReference>
<keyword evidence="1" id="KW-0732">Signal</keyword>
<dbReference type="InterPro" id="IPR014558">
    <property type="entry name" value="UCP029720"/>
</dbReference>
<proteinExistence type="predicted"/>
<dbReference type="PANTHER" id="PTHR39335">
    <property type="entry name" value="BLL4220 PROTEIN"/>
    <property type="match status" value="1"/>
</dbReference>
<dbReference type="PIRSF" id="PIRSF029720">
    <property type="entry name" value="UCP029720"/>
    <property type="match status" value="1"/>
</dbReference>
<evidence type="ECO:0000313" key="2">
    <source>
        <dbReference type="EMBL" id="QDZ11562.1"/>
    </source>
</evidence>
<dbReference type="KEGG" id="dea:FPZ08_12800"/>
<dbReference type="EMBL" id="CP042304">
    <property type="protein sequence ID" value="QDZ11562.1"/>
    <property type="molecule type" value="Genomic_DNA"/>
</dbReference>
<dbReference type="Pfam" id="PF03640">
    <property type="entry name" value="Lipoprotein_15"/>
    <property type="match status" value="2"/>
</dbReference>
<evidence type="ECO:0008006" key="4">
    <source>
        <dbReference type="Google" id="ProtNLM"/>
    </source>
</evidence>
<reference evidence="2 3" key="1">
    <citation type="submission" date="2019-07" db="EMBL/GenBank/DDBJ databases">
        <title>Full genome sequence of Devosia sp. Gsoil 520.</title>
        <authorList>
            <person name="Im W.-T."/>
        </authorList>
    </citation>
    <scope>NUCLEOTIDE SEQUENCE [LARGE SCALE GENOMIC DNA]</scope>
    <source>
        <strain evidence="2 3">Gsoil 520</strain>
    </source>
</reference>
<evidence type="ECO:0000313" key="3">
    <source>
        <dbReference type="Proteomes" id="UP000315364"/>
    </source>
</evidence>
<dbReference type="AlphaFoldDB" id="A0A5B8LVU9"/>
<organism evidence="2 3">
    <name type="scientific">Devosia ginsengisoli</name>
    <dbReference type="NCBI Taxonomy" id="400770"/>
    <lineage>
        <taxon>Bacteria</taxon>
        <taxon>Pseudomonadati</taxon>
        <taxon>Pseudomonadota</taxon>
        <taxon>Alphaproteobacteria</taxon>
        <taxon>Hyphomicrobiales</taxon>
        <taxon>Devosiaceae</taxon>
        <taxon>Devosia</taxon>
    </lineage>
</organism>
<name>A0A5B8LVU9_9HYPH</name>
<dbReference type="PANTHER" id="PTHR39335:SF1">
    <property type="entry name" value="BLL4220 PROTEIN"/>
    <property type="match status" value="1"/>
</dbReference>
<accession>A0A5B8LVU9</accession>
<feature type="signal peptide" evidence="1">
    <location>
        <begin position="1"/>
        <end position="22"/>
    </location>
</feature>
<dbReference type="OrthoDB" id="9800666at2"/>
<dbReference type="RefSeq" id="WP_146290380.1">
    <property type="nucleotide sequence ID" value="NZ_CP042304.1"/>
</dbReference>
<keyword evidence="3" id="KW-1185">Reference proteome</keyword>
<evidence type="ECO:0000256" key="1">
    <source>
        <dbReference type="SAM" id="SignalP"/>
    </source>
</evidence>
<sequence>MKFRSILAGATALALLATSAFATDYLGGAVKSTDIGGKMVLTDANGMTLYTFDKDTNGDGKSVCNDDCAAKWPPLAADAGAAAEGDFTLVTRDDGSTMWAYKGWPLYYWYEDTAPGDISGDGVGGVWHLAIE</sequence>
<gene>
    <name evidence="2" type="ORF">FPZ08_12800</name>
</gene>
<feature type="chain" id="PRO_5022839916" description="ATP-binding protein" evidence="1">
    <location>
        <begin position="23"/>
        <end position="132"/>
    </location>
</feature>
<dbReference type="InterPro" id="IPR005297">
    <property type="entry name" value="Lipoprotein_repeat"/>
</dbReference>